<reference evidence="7" key="1">
    <citation type="submission" date="2018-05" db="EMBL/GenBank/DDBJ databases">
        <authorList>
            <person name="Lanie J.A."/>
            <person name="Ng W.-L."/>
            <person name="Kazmierczak K.M."/>
            <person name="Andrzejewski T.M."/>
            <person name="Davidsen T.M."/>
            <person name="Wayne K.J."/>
            <person name="Tettelin H."/>
            <person name="Glass J.I."/>
            <person name="Rusch D."/>
            <person name="Podicherti R."/>
            <person name="Tsui H.-C.T."/>
            <person name="Winkler M.E."/>
        </authorList>
    </citation>
    <scope>NUCLEOTIDE SEQUENCE</scope>
</reference>
<evidence type="ECO:0000259" key="6">
    <source>
        <dbReference type="Pfam" id="PF03404"/>
    </source>
</evidence>
<dbReference type="EMBL" id="UINC01029391">
    <property type="protein sequence ID" value="SVB12030.1"/>
    <property type="molecule type" value="Genomic_DNA"/>
</dbReference>
<keyword evidence="3" id="KW-0479">Metal-binding</keyword>
<dbReference type="InterPro" id="IPR000572">
    <property type="entry name" value="OxRdtase_Mopterin-bd_dom"/>
</dbReference>
<dbReference type="AlphaFoldDB" id="A0A382BDT6"/>
<name>A0A382BDT6_9ZZZZ</name>
<dbReference type="SUPFAM" id="SSF56524">
    <property type="entry name" value="Oxidoreductase molybdopterin-binding domain"/>
    <property type="match status" value="1"/>
</dbReference>
<evidence type="ECO:0008006" key="8">
    <source>
        <dbReference type="Google" id="ProtNLM"/>
    </source>
</evidence>
<gene>
    <name evidence="7" type="ORF">METZ01_LOCUS164884</name>
</gene>
<dbReference type="Pfam" id="PF03404">
    <property type="entry name" value="Mo-co_dimer"/>
    <property type="match status" value="1"/>
</dbReference>
<comment type="cofactor">
    <cofactor evidence="1">
        <name>Mo-molybdopterin</name>
        <dbReference type="ChEBI" id="CHEBI:71302"/>
    </cofactor>
</comment>
<proteinExistence type="predicted"/>
<dbReference type="InterPro" id="IPR036374">
    <property type="entry name" value="OxRdtase_Mopterin-bd_sf"/>
</dbReference>
<dbReference type="Gene3D" id="3.90.420.10">
    <property type="entry name" value="Oxidoreductase, molybdopterin-binding domain"/>
    <property type="match status" value="1"/>
</dbReference>
<dbReference type="Gene3D" id="2.60.40.650">
    <property type="match status" value="1"/>
</dbReference>
<evidence type="ECO:0000313" key="7">
    <source>
        <dbReference type="EMBL" id="SVB12030.1"/>
    </source>
</evidence>
<sequence>VAGGLSLGAVAPALSQTQDSPTYIKGNEELVLYGERSPFVTSVRMQHPPGGRPSPDAYGLYFHIAAPLQDSVGMITPSSLHFVGTTRGGFIPEIDPREHRLMIHGMVDRPLTFTMEDLKRLPSVTRPHFIECAGNRSSPRYNTVQETHGMTSCAEWTGVLLSTLLKECGVKGGGTWIVAEGTEEVKGASSIPMEKAMDDCIVAYAMNGEAVRPQQGFPLRLLVPGFEGIFNSKYLRRIKVVDRYYMTYNDYGHLNRRDDSEGAALGMLIGPKSVITFPSGGQQLPDRGSYEVSGLAWSGGGAISRVEVSTDGGRRWADAEIQGTAHRMAHTRFSHQWNWDGQETELLSRSTDETGQVQPTRAQIAQFFNVQVGRVPGMDNSIQPWLIKSDGTIHNAIT</sequence>
<protein>
    <recommendedName>
        <fullName evidence="8">Oxidoreductase molybdopterin-binding domain-containing protein</fullName>
    </recommendedName>
</protein>
<keyword evidence="2" id="KW-0500">Molybdenum</keyword>
<feature type="domain" description="Oxidoreductase molybdopterin-binding" evidence="5">
    <location>
        <begin position="91"/>
        <end position="246"/>
    </location>
</feature>
<keyword evidence="4" id="KW-0560">Oxidoreductase</keyword>
<dbReference type="PRINTS" id="PR00407">
    <property type="entry name" value="EUMOPTERIN"/>
</dbReference>
<dbReference type="SUPFAM" id="SSF81296">
    <property type="entry name" value="E set domains"/>
    <property type="match status" value="1"/>
</dbReference>
<feature type="domain" description="Moybdenum cofactor oxidoreductase dimerisation" evidence="6">
    <location>
        <begin position="272"/>
        <end position="361"/>
    </location>
</feature>
<evidence type="ECO:0000259" key="5">
    <source>
        <dbReference type="Pfam" id="PF00174"/>
    </source>
</evidence>
<dbReference type="GO" id="GO:0006790">
    <property type="term" value="P:sulfur compound metabolic process"/>
    <property type="evidence" value="ECO:0007669"/>
    <property type="project" value="TreeGrafter"/>
</dbReference>
<dbReference type="GO" id="GO:0030151">
    <property type="term" value="F:molybdenum ion binding"/>
    <property type="evidence" value="ECO:0007669"/>
    <property type="project" value="InterPro"/>
</dbReference>
<accession>A0A382BDT6</accession>
<feature type="non-terminal residue" evidence="7">
    <location>
        <position position="1"/>
    </location>
</feature>
<evidence type="ECO:0000256" key="2">
    <source>
        <dbReference type="ARBA" id="ARBA00022505"/>
    </source>
</evidence>
<evidence type="ECO:0000256" key="3">
    <source>
        <dbReference type="ARBA" id="ARBA00022723"/>
    </source>
</evidence>
<dbReference type="GO" id="GO:0008482">
    <property type="term" value="F:sulfite oxidase activity"/>
    <property type="evidence" value="ECO:0007669"/>
    <property type="project" value="TreeGrafter"/>
</dbReference>
<evidence type="ECO:0000256" key="4">
    <source>
        <dbReference type="ARBA" id="ARBA00023002"/>
    </source>
</evidence>
<dbReference type="GO" id="GO:0043546">
    <property type="term" value="F:molybdopterin cofactor binding"/>
    <property type="evidence" value="ECO:0007669"/>
    <property type="project" value="TreeGrafter"/>
</dbReference>
<evidence type="ECO:0000256" key="1">
    <source>
        <dbReference type="ARBA" id="ARBA00001924"/>
    </source>
</evidence>
<dbReference type="GO" id="GO:0020037">
    <property type="term" value="F:heme binding"/>
    <property type="evidence" value="ECO:0007669"/>
    <property type="project" value="TreeGrafter"/>
</dbReference>
<dbReference type="PANTHER" id="PTHR19372:SF7">
    <property type="entry name" value="SULFITE OXIDASE, MITOCHONDRIAL"/>
    <property type="match status" value="1"/>
</dbReference>
<organism evidence="7">
    <name type="scientific">marine metagenome</name>
    <dbReference type="NCBI Taxonomy" id="408172"/>
    <lineage>
        <taxon>unclassified sequences</taxon>
        <taxon>metagenomes</taxon>
        <taxon>ecological metagenomes</taxon>
    </lineage>
</organism>
<dbReference type="Pfam" id="PF00174">
    <property type="entry name" value="Oxidored_molyb"/>
    <property type="match status" value="1"/>
</dbReference>
<dbReference type="InterPro" id="IPR005066">
    <property type="entry name" value="MoCF_OxRdtse_dimer"/>
</dbReference>
<dbReference type="InterPro" id="IPR008335">
    <property type="entry name" value="Mopterin_OxRdtase_euk"/>
</dbReference>
<dbReference type="PANTHER" id="PTHR19372">
    <property type="entry name" value="SULFITE REDUCTASE"/>
    <property type="match status" value="1"/>
</dbReference>
<dbReference type="InterPro" id="IPR014756">
    <property type="entry name" value="Ig_E-set"/>
</dbReference>